<dbReference type="EMBL" id="JADOGI010000498">
    <property type="protein sequence ID" value="MBF8194651.1"/>
    <property type="molecule type" value="Genomic_DNA"/>
</dbReference>
<dbReference type="InterPro" id="IPR011990">
    <property type="entry name" value="TPR-like_helical_dom_sf"/>
</dbReference>
<reference evidence="2" key="1">
    <citation type="submission" date="2020-11" db="EMBL/GenBank/DDBJ databases">
        <title>Whole-genome analyses of Nonomuraea sp. K274.</title>
        <authorList>
            <person name="Veyisoglu A."/>
        </authorList>
    </citation>
    <scope>NUCLEOTIDE SEQUENCE</scope>
    <source>
        <strain evidence="2">K274</strain>
    </source>
</reference>
<dbReference type="SUPFAM" id="SSF48452">
    <property type="entry name" value="TPR-like"/>
    <property type="match status" value="1"/>
</dbReference>
<accession>A0A931ALB6</accession>
<dbReference type="RefSeq" id="WP_207757765.1">
    <property type="nucleotide sequence ID" value="NZ_JADOGI010000498.1"/>
</dbReference>
<name>A0A931ALB6_9ACTN</name>
<evidence type="ECO:0000313" key="2">
    <source>
        <dbReference type="EMBL" id="MBF8194651.1"/>
    </source>
</evidence>
<organism evidence="2 3">
    <name type="scientific">Nonomuraea cypriaca</name>
    <dbReference type="NCBI Taxonomy" id="1187855"/>
    <lineage>
        <taxon>Bacteria</taxon>
        <taxon>Bacillati</taxon>
        <taxon>Actinomycetota</taxon>
        <taxon>Actinomycetes</taxon>
        <taxon>Streptosporangiales</taxon>
        <taxon>Streptosporangiaceae</taxon>
        <taxon>Nonomuraea</taxon>
    </lineage>
</organism>
<evidence type="ECO:0000313" key="3">
    <source>
        <dbReference type="Proteomes" id="UP000605361"/>
    </source>
</evidence>
<feature type="region of interest" description="Disordered" evidence="1">
    <location>
        <begin position="382"/>
        <end position="405"/>
    </location>
</feature>
<evidence type="ECO:0008006" key="4">
    <source>
        <dbReference type="Google" id="ProtNLM"/>
    </source>
</evidence>
<protein>
    <recommendedName>
        <fullName evidence="4">Tetratricopeptide repeat protein</fullName>
    </recommendedName>
</protein>
<sequence>MWMRGEAGDGLIDRFLAREHGQWARVWPAGQEPLDDVTARQAVAVVTLTAPTTAELPGLLTTVPALRGGTPGATRIRTQHMAAWLETIFPGDDQPLPDLADQPMPKPATDPLTPLGPDLVAERLLAGTDELGALVLAVHDHEGRTTRHLVRMLDILRSSSSREPVRSALRSLVTRRIGSLVAEAAEAPGTRLGDALNAAVTLFTADRRLAEAAAALPVRRDARLGLRALDVTLGELAVRHLRARREPLALAWALSVLSARLVAVGRVGEAVVAAAESADLFAAAPPYEDAAGHAEALYDLSACLLFAGESGRALRPAQEAAARYRILAEEDPRHTEQAARAHHNLACALLEADRLYEAVAAFAASGGDPDVAANLTDILSVLPDPTPDRPAHLPQRTADRPTPLP</sequence>
<dbReference type="AlphaFoldDB" id="A0A931ALB6"/>
<keyword evidence="3" id="KW-1185">Reference proteome</keyword>
<feature type="non-terminal residue" evidence="2">
    <location>
        <position position="405"/>
    </location>
</feature>
<gene>
    <name evidence="2" type="ORF">ITP53_55185</name>
</gene>
<comment type="caution">
    <text evidence="2">The sequence shown here is derived from an EMBL/GenBank/DDBJ whole genome shotgun (WGS) entry which is preliminary data.</text>
</comment>
<evidence type="ECO:0000256" key="1">
    <source>
        <dbReference type="SAM" id="MobiDB-lite"/>
    </source>
</evidence>
<proteinExistence type="predicted"/>
<dbReference type="Proteomes" id="UP000605361">
    <property type="component" value="Unassembled WGS sequence"/>
</dbReference>
<dbReference type="Gene3D" id="1.25.40.10">
    <property type="entry name" value="Tetratricopeptide repeat domain"/>
    <property type="match status" value="1"/>
</dbReference>